<protein>
    <submittedName>
        <fullName evidence="13">DUF221 domain-containing protein</fullName>
    </submittedName>
</protein>
<evidence type="ECO:0000313" key="14">
    <source>
        <dbReference type="Proteomes" id="UP000078544"/>
    </source>
</evidence>
<proteinExistence type="inferred from homology"/>
<dbReference type="InterPro" id="IPR003864">
    <property type="entry name" value="CSC1/OSCA1-like_7TM"/>
</dbReference>
<dbReference type="Pfam" id="PF12621">
    <property type="entry name" value="PHM7_ext"/>
    <property type="match status" value="1"/>
</dbReference>
<feature type="compositionally biased region" description="Acidic residues" evidence="7">
    <location>
        <begin position="878"/>
        <end position="899"/>
    </location>
</feature>
<feature type="region of interest" description="Disordered" evidence="7">
    <location>
        <begin position="312"/>
        <end position="349"/>
    </location>
</feature>
<comment type="caution">
    <text evidence="13">The sequence shown here is derived from an EMBL/GenBank/DDBJ whole genome shotgun (WGS) entry which is preliminary data.</text>
</comment>
<evidence type="ECO:0000256" key="8">
    <source>
        <dbReference type="SAM" id="Phobius"/>
    </source>
</evidence>
<comment type="subcellular location">
    <subcellularLocation>
        <location evidence="1">Membrane</location>
        <topology evidence="1">Multi-pass membrane protein</topology>
    </subcellularLocation>
</comment>
<evidence type="ECO:0000256" key="7">
    <source>
        <dbReference type="SAM" id="MobiDB-lite"/>
    </source>
</evidence>
<keyword evidence="4 8" id="KW-0812">Transmembrane</keyword>
<dbReference type="OrthoDB" id="1076608at2759"/>
<comment type="similarity">
    <text evidence="2">Belongs to the CSC1 (TC 1.A.17) family.</text>
</comment>
<dbReference type="GO" id="GO:0005227">
    <property type="term" value="F:calcium-activated cation channel activity"/>
    <property type="evidence" value="ECO:0007669"/>
    <property type="project" value="InterPro"/>
</dbReference>
<keyword evidence="6 8" id="KW-0472">Membrane</keyword>
<dbReference type="InterPro" id="IPR032880">
    <property type="entry name" value="CSC1/OSCA1-like_N"/>
</dbReference>
<feature type="transmembrane region" description="Helical" evidence="8">
    <location>
        <begin position="798"/>
        <end position="824"/>
    </location>
</feature>
<dbReference type="PANTHER" id="PTHR13018:SF53">
    <property type="entry name" value="DUF221 DOMAIN PROTEIN"/>
    <property type="match status" value="1"/>
</dbReference>
<evidence type="ECO:0000256" key="6">
    <source>
        <dbReference type="ARBA" id="ARBA00023136"/>
    </source>
</evidence>
<accession>A0A167XM04</accession>
<feature type="domain" description="10TM putative phosphate transporter extracellular tail" evidence="10">
    <location>
        <begin position="965"/>
        <end position="1054"/>
    </location>
</feature>
<sequence length="1064" mass="119831">MAIDSASRSEIDVAARSIRRLIHSRSLSLDLNGDQDPRQGSAREGSSGGTLVAASGNKDSSIQKLGMTFIPVAIFVGVCLVIFTILRRRCRRVYAPRTIRELRAPDLPSPELPKGWLNWIIPFFKTPDTWVLNHGSLDGFFFLRFLKVMRNICFGGCIITFPILFPIHVTGGNNGQNLDSLTIGNVTDPQKLLAHVFVAWVFFGFVLYMVVRECIYYVNLRQAYLSSSYYAERISSRTIMLTCVPKEYQDERRIRKLYGDDVKRVSIPRTTKALAKLVKEREQTAHRLEKAEIALIKSANLAKKKKLAKCQAAQSSSRTASIPGSDASRRTPGDTSSCSSARTPKIVPPLELNLPGSTISMEALVSDGRAGCGRNASRATNHDGIDGVEGEDDEDYQHPYGLSHDLPDVRGSVAAQWIPVEQRPYHRPIGNFFRRVDTIRWTRSRLRDLNKQIHKMRKEARRGDGITLPVVFIEFHTQESAQAAHQILSHHRPLQMSSRTLGVSPDEVIWSSLRMSWWELIIKRFFILALVTGAVIFWAIPATFISSISSIGSLTAKVKFLGFLNKLPAVILNFVEGFLPPVALSLLMAVVPWLLRRIPTTTKVELFVQNVYFAFQVVQVFLITTLTTAASGALTKILEKPFEAKDILAENIPKASNFYLSYILIQCLMNGGLRLIQPFGLIRHYLIGRLHEAPRTRYMQWRRLSSAHWGGVYPIFTNMGVIALTYAFIAPLVLVFAAGGMFVTQIVWKYNLMYVIDSDMDTKGLFYPRALMHLVIGLYLAEICLIGIFALKAAYTSVALMVLFFVFTGLVHFSLGDAIAPLLLNLPQTLLMEKEVQDEEKAKAIRLMELALPRPDSEDGPDGAANDYYDAQQTFGDEEELAQSDDDDGTEDDGSEDEHEVTGTRAVEGAASIGATLKEIIKDKSRTTIRKHIDESGIKEWLGRSKFWKHDKHTSDRPPGFLARWLHPEEYEDFVTLRNSIPRDQFPDIEYPPNFNKRCYLAPEMCASKPSLWIPRDEARVSRQEVAHTRKLTLISDWGAELDEKGRIVAYFDKAPFQQPRIIM</sequence>
<evidence type="ECO:0000313" key="13">
    <source>
        <dbReference type="EMBL" id="KZZ90249.1"/>
    </source>
</evidence>
<name>A0A167XM04_9HYPO</name>
<organism evidence="13 14">
    <name type="scientific">Moelleriella libera RCEF 2490</name>
    <dbReference type="NCBI Taxonomy" id="1081109"/>
    <lineage>
        <taxon>Eukaryota</taxon>
        <taxon>Fungi</taxon>
        <taxon>Dikarya</taxon>
        <taxon>Ascomycota</taxon>
        <taxon>Pezizomycotina</taxon>
        <taxon>Sordariomycetes</taxon>
        <taxon>Hypocreomycetidae</taxon>
        <taxon>Hypocreales</taxon>
        <taxon>Clavicipitaceae</taxon>
        <taxon>Moelleriella</taxon>
    </lineage>
</organism>
<dbReference type="PANTHER" id="PTHR13018">
    <property type="entry name" value="PROBABLE MEMBRANE PROTEIN DUF221-RELATED"/>
    <property type="match status" value="1"/>
</dbReference>
<feature type="compositionally biased region" description="Polar residues" evidence="7">
    <location>
        <begin position="333"/>
        <end position="342"/>
    </location>
</feature>
<dbReference type="EMBL" id="AZGY01000022">
    <property type="protein sequence ID" value="KZZ90249.1"/>
    <property type="molecule type" value="Genomic_DNA"/>
</dbReference>
<feature type="region of interest" description="Disordered" evidence="7">
    <location>
        <begin position="30"/>
        <end position="51"/>
    </location>
</feature>
<dbReference type="AlphaFoldDB" id="A0A167XM04"/>
<keyword evidence="3" id="KW-0813">Transport</keyword>
<feature type="transmembrane region" description="Helical" evidence="8">
    <location>
        <begin position="65"/>
        <end position="86"/>
    </location>
</feature>
<evidence type="ECO:0000259" key="10">
    <source>
        <dbReference type="Pfam" id="PF12621"/>
    </source>
</evidence>
<dbReference type="InterPro" id="IPR045122">
    <property type="entry name" value="Csc1-like"/>
</dbReference>
<feature type="domain" description="CSC1/OSCA1-like N-terminal transmembrane" evidence="11">
    <location>
        <begin position="65"/>
        <end position="213"/>
    </location>
</feature>
<keyword evidence="14" id="KW-1185">Reference proteome</keyword>
<dbReference type="InterPro" id="IPR022257">
    <property type="entry name" value="PHM7_ext"/>
</dbReference>
<gene>
    <name evidence="13" type="ORF">AAL_07350</name>
</gene>
<feature type="domain" description="CSC1/OSCA1-like 7TM region" evidence="9">
    <location>
        <begin position="523"/>
        <end position="789"/>
    </location>
</feature>
<evidence type="ECO:0000256" key="2">
    <source>
        <dbReference type="ARBA" id="ARBA00007779"/>
    </source>
</evidence>
<evidence type="ECO:0000259" key="11">
    <source>
        <dbReference type="Pfam" id="PF13967"/>
    </source>
</evidence>
<feature type="domain" description="CSC1/OSCA1-like cytosolic" evidence="12">
    <location>
        <begin position="236"/>
        <end position="511"/>
    </location>
</feature>
<feature type="transmembrane region" description="Helical" evidence="8">
    <location>
        <begin position="571"/>
        <end position="595"/>
    </location>
</feature>
<feature type="transmembrane region" description="Helical" evidence="8">
    <location>
        <begin position="152"/>
        <end position="172"/>
    </location>
</feature>
<evidence type="ECO:0000259" key="12">
    <source>
        <dbReference type="Pfam" id="PF14703"/>
    </source>
</evidence>
<evidence type="ECO:0000256" key="1">
    <source>
        <dbReference type="ARBA" id="ARBA00004141"/>
    </source>
</evidence>
<feature type="transmembrane region" description="Helical" evidence="8">
    <location>
        <begin position="607"/>
        <end position="638"/>
    </location>
</feature>
<evidence type="ECO:0000256" key="3">
    <source>
        <dbReference type="ARBA" id="ARBA00022448"/>
    </source>
</evidence>
<feature type="transmembrane region" description="Helical" evidence="8">
    <location>
        <begin position="770"/>
        <end position="791"/>
    </location>
</feature>
<feature type="region of interest" description="Disordered" evidence="7">
    <location>
        <begin position="878"/>
        <end position="908"/>
    </location>
</feature>
<dbReference type="Proteomes" id="UP000078544">
    <property type="component" value="Unassembled WGS sequence"/>
</dbReference>
<dbReference type="Pfam" id="PF02714">
    <property type="entry name" value="RSN1_7TM"/>
    <property type="match status" value="1"/>
</dbReference>
<dbReference type="GO" id="GO:0005886">
    <property type="term" value="C:plasma membrane"/>
    <property type="evidence" value="ECO:0007669"/>
    <property type="project" value="TreeGrafter"/>
</dbReference>
<feature type="transmembrane region" description="Helical" evidence="8">
    <location>
        <begin position="723"/>
        <end position="750"/>
    </location>
</feature>
<feature type="transmembrane region" description="Helical" evidence="8">
    <location>
        <begin position="192"/>
        <end position="211"/>
    </location>
</feature>
<dbReference type="Pfam" id="PF14703">
    <property type="entry name" value="PHM7_cyt"/>
    <property type="match status" value="1"/>
</dbReference>
<keyword evidence="5 8" id="KW-1133">Transmembrane helix</keyword>
<evidence type="ECO:0000256" key="4">
    <source>
        <dbReference type="ARBA" id="ARBA00022692"/>
    </source>
</evidence>
<dbReference type="InterPro" id="IPR027815">
    <property type="entry name" value="CSC1/OSCA1-like_cyt"/>
</dbReference>
<feature type="transmembrane region" description="Helical" evidence="8">
    <location>
        <begin position="525"/>
        <end position="551"/>
    </location>
</feature>
<dbReference type="Pfam" id="PF13967">
    <property type="entry name" value="RSN1_TM"/>
    <property type="match status" value="1"/>
</dbReference>
<reference evidence="13 14" key="1">
    <citation type="journal article" date="2016" name="Genome Biol. Evol.">
        <title>Divergent and convergent evolution of fungal pathogenicity.</title>
        <authorList>
            <person name="Shang Y."/>
            <person name="Xiao G."/>
            <person name="Zheng P."/>
            <person name="Cen K."/>
            <person name="Zhan S."/>
            <person name="Wang C."/>
        </authorList>
    </citation>
    <scope>NUCLEOTIDE SEQUENCE [LARGE SCALE GENOMIC DNA]</scope>
    <source>
        <strain evidence="13 14">RCEF 2490</strain>
    </source>
</reference>
<evidence type="ECO:0000256" key="5">
    <source>
        <dbReference type="ARBA" id="ARBA00022989"/>
    </source>
</evidence>
<evidence type="ECO:0000259" key="9">
    <source>
        <dbReference type="Pfam" id="PF02714"/>
    </source>
</evidence>